<dbReference type="VEuPathDB" id="FungiDB:HMPREF1120_05992"/>
<sequence length="3246" mass="361630">MSGVDDLVGQPISQDTSFNWTWFVELATCCCLALFFLFYFNRLFATLVSYGLRAYTWHKYRVWIDIQALQLSFLAGRIFFKGIRYHGENETVLIQHGYITWRYWLRISRQVDLTTPDDDNPGDGFDDDKQESTPDESGESKQSMSDQERGRAKKDDTSEARVAINISGLEWFVYNRTPVYEAIVDDLLEGHDQTGHSHQRNSVANGGLEHKSGYANLHQDGKEKPWFKVVSASDASQGAASEQKSERYVEAGAGPVPISRLDTSTSVASNPREPATHVSSLHSLLIRMLPVEVECSKGAITLGNENTRALVVSTFAGAQGHIDAAAAGPSDIFRQVFDFDIEHPKVEMKPNPDYRRTQLAAAERIVSAAESTRPPRRWWLLEIRWAGRIGKLFRGLRLPGIRSSRGSIRTTASQKAERKIHYLYDDFQDENRSWHGLGRYMDEDERDDHEGWSHVDYARFSQILDSPAVRLNFFWDIPGKVTEHHYSLGAFQECGDINLSTPPAYGLDLAVKGGYVNYGPWADRLRVEIQAAFVPNSYRSATPAPQLEIGDDRVSTVMTIRVDLEDEVTLRVPTRERSKDWQWRGRAHTVKEAAALRKQREKRHFRFRRSQKTKLGPDVRPFGWLSVSAGQDSTVRYEMDMVARQQGFTNRLSLDLRDTKATSSVNHALLWRCQSQKVSCDLSNPLGWNSLHTWAFSVENNAMEMFLLRDHMFLLTDLISDFTAGQKPDYMTFVPFIYRIHLSFPDLKIYLNSNDYNIIDNPCDLEENAFLVLGFQQLNGTVDVPLQYFCPRQSSVLFQAEGHNGSLELITPVWNTLHTLAEDTTMATLKQLNLEGSYNYYSALSSGLSDSLFMTITGYAPKFFLHGYLIRYFMNVKENYFGEHLHFRTLEEYQNILAGNEDLGPRPGPKKENDLDVILTVRADSSCVLLPANIYSRRENVRVDILLVEADMRFTNYYMDLQVSSSPLEASLESVSLSETGAKSDITSCQLFIDGVAVYGHRLFGAPPTEPTYVCNWDFSVGEVTGECSSRFIETLIHSILAFDFTLDDAENSLPAFKKSVIHDVTFLRAEITSLRVWLVAGGAAFLLELPESEVTFGDWAGPDFAKKMRVDVPRILVAAVDYESALRSRDRGHEIVDTFACFQTSMKIGVLDKTDDLGHTRSLQQQHILYHDQRTHRAEFLLRSHKQHSSNTKKPEWARDPPSMPLPVMPEPVGRVEKMSFPSGGGRHARRRAPHRQHSFLSSSASSTKSAPSASHSLRNQQKSMGECGLYPPAAHSTYLTPPGGGSTNDHSGGSSIRGRSQDRDVHTALVTFASPWAAPHFTLHEVQPNVTSMPEMPDAQFLRNEWQPLSNDNYRDLAGREFENTPHNGLLCLLDSGLVGFCGPALFLAVGQLIRELNEEHAVDRLDKVQMAVMKRILAIQHHEDQGHIMDLAVEAPFVHVRLVNSTSDSQDSVVLFEDHYDGKLNGTRVMYRAIHPKADARSEAAGSHGHLAYGSVDGLRLSVRDAATSPEKATAHAELSLHNIGYWLSLKEELNSRLQLSNMDIVLWAEQLIHMASLIQRTYSMADHIAAPFVGLDSSSKTRHLIYHLTQAGPSVSDPVFLMRPSYVLRSADKHVRLTDSWKIMSRLRHVFSNQESIKGRNFFDECGCEVQEVSDAARRQVLSSFEQWRGWDYARDKIPIMSSFFDRTLTTKPSRLAEQLTVQSEILIGKVGITLDPGPQQSDLSLLGLDFNVFIHPPAEAYQEKDVAQRLVIQAYLADTSLHLNWALVRLARQVIELGNPLAKGSQEVRRSNKTRSTTLATRRSFTVVVGSDVASIFLTTVNLKVKWGAERFRSVASFDTGGSKPTISSFTAATNTAMSRVKGHSHTLLLWRLRSPKVHGSVWPESPARSRKSKTVLQICAASQKYRFEMKEDIVKLLTVFDRVVQDEVREIMALLDEAPKVVGARDMNIQPSKRSLRLALHLALFMDDYRLNFTVVPSLRYAIAGRVARTSVVPRDDGGHDVNFDIKENEHCFEVPDWGSKKSLSILKMPAINGRLSVGKTASVIAVRARVTVEKISLETAGIRACFDALNQPGVIKMLPKAKDIFQQVQASLEDVTGDKAEAQPENQDDTTLLLRFAIHGTLAGVTIHMSAPPAREDQDYRAEMELKLEGTSVFVHNETTDPESIHEQPQFILNSRGVGLAVYRTTGRERVNIGQCVIGLKASGKTEGDNKSGRVHVYRAWSDGITVELFEETAMVATDIAAFIQSRIKSLKFSDDTENIRQIRRMTTAGITDRLRPKEQIGAALESSSSHEATSSALYDSTYAIDLENIRLRWNMTTSAVVSPTRLVQDMVFSIRKVDLQTRQEGTARLSILDTQLQIVPRSQFENPTQRTANSALLPEIIFGAAYLSTKHDRRFAFHAKGKALDLRLASDFVIPAHALQMSLGKASADLRNSNFNCEGSQQVPEAGGTNLLGGKRLASLLIDADFAGAVVQISPCVEEQQQSSAFPFLKGEKRSRAGRYGQAVQGDNASSAVLQSPGVALKLEYKDNGLDDPALSTEVKVAASSNTLYPTVVPLIREISSSIKEILGDEEADGEASKPPTDPAPFNAEVTGDKANPAALLGRCKLNAGLYIQRQEFSLSCQPIARVAATARFADVFITANTVSAPDQERFFAILTTFNQLEASVQHVYSRESTANFEVDTIIMSVINSKHVSSATGISAVLKVSPIKTDINARQVQDFLLFREIWYPPELRSQPKHSGAAATTQEQQVYAMQRYQELSAKGTLPWHIIIAVQEVKLQVDFGQGLGKTAFTVSQFWASSKKSNDSEQNLCIGFDRVGADSVGRMSGFVELENMRARTSIRWPEDETVKNRAPLVLASLGFEHFRVKAAFDYQPFAIADISSFHFLMYNVRQGHGIESDRLVGIVEGGKVQAFCTTAAAAQALALVQAFEKLVQEKHEAYEASLRDLDKFLRRKSIFPSSKLSALPPPSEPKEKKVANKGTFGLHTDVVITLQAVDLGAFPNTYFDNQILKVEATEIQARFAVATSGGKTHSGLGMTLGQLRVALSNVNSPSTKALSEVSVPDVIERATTARGGTIVKVPRLVASMETWQKPDSNVIEYIFRSVFEGKVDVGWNYARISFIRAMWQTHSRALAQRLGKPLPPSAVKITAEPQGDGENGGQEKITAVVNVPQSKFTYVPLEPPIIDTPQLRDMGEATPPLEWIGLHRDKLPEATHSVAIVSLLEIAREVEDAYARILGAS</sequence>
<reference evidence="5" key="1">
    <citation type="submission" date="2011-07" db="EMBL/GenBank/DDBJ databases">
        <title>The Genome Sequence of Exophiala (Wangiella) dermatitidis NIH/UT8656.</title>
        <authorList>
            <consortium name="The Broad Institute Genome Sequencing Platform"/>
            <person name="Cuomo C."/>
            <person name="Wang Z."/>
            <person name="Hunicke-Smith S."/>
            <person name="Szanislo P.J."/>
            <person name="Earl A."/>
            <person name="Young S.K."/>
            <person name="Zeng Q."/>
            <person name="Gargeya S."/>
            <person name="Fitzgerald M."/>
            <person name="Haas B."/>
            <person name="Abouelleil A."/>
            <person name="Alvarado L."/>
            <person name="Arachchi H.M."/>
            <person name="Berlin A."/>
            <person name="Brown A."/>
            <person name="Chapman S.B."/>
            <person name="Chen Z."/>
            <person name="Dunbar C."/>
            <person name="Freedman E."/>
            <person name="Gearin G."/>
            <person name="Gellesch M."/>
            <person name="Goldberg J."/>
            <person name="Griggs A."/>
            <person name="Gujja S."/>
            <person name="Heiman D."/>
            <person name="Howarth C."/>
            <person name="Larson L."/>
            <person name="Lui A."/>
            <person name="MacDonald P.J.P."/>
            <person name="Montmayeur A."/>
            <person name="Murphy C."/>
            <person name="Neiman D."/>
            <person name="Pearson M."/>
            <person name="Priest M."/>
            <person name="Roberts A."/>
            <person name="Saif S."/>
            <person name="Shea T."/>
            <person name="Shenoy N."/>
            <person name="Sisk P."/>
            <person name="Stolte C."/>
            <person name="Sykes S."/>
            <person name="Wortman J."/>
            <person name="Nusbaum C."/>
            <person name="Birren B."/>
        </authorList>
    </citation>
    <scope>NUCLEOTIDE SEQUENCE</scope>
    <source>
        <strain evidence="5">NIH/UT8656</strain>
    </source>
</reference>
<feature type="domain" description="Csf1 C-terminal region" evidence="4">
    <location>
        <begin position="2512"/>
        <end position="3245"/>
    </location>
</feature>
<proteinExistence type="predicted"/>
<feature type="compositionally biased region" description="Acidic residues" evidence="1">
    <location>
        <begin position="115"/>
        <end position="137"/>
    </location>
</feature>
<evidence type="ECO:0008006" key="7">
    <source>
        <dbReference type="Google" id="ProtNLM"/>
    </source>
</evidence>
<keyword evidence="6" id="KW-1185">Reference proteome</keyword>
<feature type="region of interest" description="Disordered" evidence="1">
    <location>
        <begin position="191"/>
        <end position="210"/>
    </location>
</feature>
<evidence type="ECO:0000256" key="1">
    <source>
        <dbReference type="SAM" id="MobiDB-lite"/>
    </source>
</evidence>
<dbReference type="eggNOG" id="KOG3596">
    <property type="taxonomic scope" value="Eukaryota"/>
</dbReference>
<evidence type="ECO:0000259" key="4">
    <source>
        <dbReference type="Pfam" id="PF25038"/>
    </source>
</evidence>
<feature type="domain" description="Csf1 N-terminal" evidence="3">
    <location>
        <begin position="150"/>
        <end position="899"/>
    </location>
</feature>
<feature type="domain" description="Csf1 N-terminal" evidence="3">
    <location>
        <begin position="912"/>
        <end position="1214"/>
    </location>
</feature>
<feature type="transmembrane region" description="Helical" evidence="2">
    <location>
        <begin position="20"/>
        <end position="41"/>
    </location>
</feature>
<feature type="region of interest" description="Disordered" evidence="1">
    <location>
        <begin position="1185"/>
        <end position="1303"/>
    </location>
</feature>
<dbReference type="PANTHER" id="PTHR32085:SF3">
    <property type="entry name" value="PROTEIN CSF1"/>
    <property type="match status" value="1"/>
</dbReference>
<evidence type="ECO:0000259" key="3">
    <source>
        <dbReference type="Pfam" id="PF21678"/>
    </source>
</evidence>
<protein>
    <recommendedName>
        <fullName evidence="7">Fermentation associated protein</fullName>
    </recommendedName>
</protein>
<dbReference type="GO" id="GO:0016020">
    <property type="term" value="C:membrane"/>
    <property type="evidence" value="ECO:0007669"/>
    <property type="project" value="InterPro"/>
</dbReference>
<evidence type="ECO:0000313" key="5">
    <source>
        <dbReference type="EMBL" id="EHY57972.1"/>
    </source>
</evidence>
<keyword evidence="2" id="KW-1133">Transmembrane helix</keyword>
<feature type="region of interest" description="Disordered" evidence="1">
    <location>
        <begin position="115"/>
        <end position="158"/>
    </location>
</feature>
<dbReference type="GeneID" id="20310631"/>
<dbReference type="Proteomes" id="UP000007304">
    <property type="component" value="Unassembled WGS sequence"/>
</dbReference>
<dbReference type="OrthoDB" id="10051416at2759"/>
<feature type="compositionally biased region" description="Polar residues" evidence="1">
    <location>
        <begin position="1289"/>
        <end position="1300"/>
    </location>
</feature>
<feature type="compositionally biased region" description="Low complexity" evidence="1">
    <location>
        <begin position="1240"/>
        <end position="1258"/>
    </location>
</feature>
<dbReference type="InterPro" id="IPR048636">
    <property type="entry name" value="Csf1_N"/>
</dbReference>
<evidence type="ECO:0000256" key="2">
    <source>
        <dbReference type="SAM" id="Phobius"/>
    </source>
</evidence>
<organism evidence="5 6">
    <name type="scientific">Exophiala dermatitidis (strain ATCC 34100 / CBS 525.76 / NIH/UT8656)</name>
    <name type="common">Black yeast</name>
    <name type="synonym">Wangiella dermatitidis</name>
    <dbReference type="NCBI Taxonomy" id="858893"/>
    <lineage>
        <taxon>Eukaryota</taxon>
        <taxon>Fungi</taxon>
        <taxon>Dikarya</taxon>
        <taxon>Ascomycota</taxon>
        <taxon>Pezizomycotina</taxon>
        <taxon>Eurotiomycetes</taxon>
        <taxon>Chaetothyriomycetidae</taxon>
        <taxon>Chaetothyriales</taxon>
        <taxon>Herpotrichiellaceae</taxon>
        <taxon>Exophiala</taxon>
    </lineage>
</organism>
<dbReference type="Pfam" id="PF21678">
    <property type="entry name" value="Csf1_N"/>
    <property type="match status" value="2"/>
</dbReference>
<keyword evidence="2" id="KW-0472">Membrane</keyword>
<evidence type="ECO:0000313" key="6">
    <source>
        <dbReference type="Proteomes" id="UP000007304"/>
    </source>
</evidence>
<dbReference type="FunCoup" id="H6C2Q4">
    <property type="interactions" value="62"/>
</dbReference>
<dbReference type="InterPro" id="IPR056779">
    <property type="entry name" value="Csf1_C"/>
</dbReference>
<dbReference type="STRING" id="858893.H6C2Q4"/>
<feature type="region of interest" description="Disordered" evidence="1">
    <location>
        <begin position="2578"/>
        <end position="2598"/>
    </location>
</feature>
<dbReference type="Pfam" id="PF25038">
    <property type="entry name" value="Csf1_C"/>
    <property type="match status" value="1"/>
</dbReference>
<dbReference type="HOGENOM" id="CLU_000126_1_0_1"/>
<feature type="compositionally biased region" description="Basic and acidic residues" evidence="1">
    <location>
        <begin position="146"/>
        <end position="158"/>
    </location>
</feature>
<feature type="transmembrane region" description="Helical" evidence="2">
    <location>
        <begin position="62"/>
        <end position="80"/>
    </location>
</feature>
<accession>H6C2Q4</accession>
<dbReference type="InterPro" id="IPR029636">
    <property type="entry name" value="Csf1"/>
</dbReference>
<feature type="compositionally biased region" description="Basic residues" evidence="1">
    <location>
        <begin position="1228"/>
        <end position="1239"/>
    </location>
</feature>
<dbReference type="OMA" id="YGLEWFI"/>
<dbReference type="EMBL" id="JH226134">
    <property type="protein sequence ID" value="EHY57972.1"/>
    <property type="molecule type" value="Genomic_DNA"/>
</dbReference>
<name>H6C2Q4_EXODN</name>
<dbReference type="GO" id="GO:0006113">
    <property type="term" value="P:fermentation"/>
    <property type="evidence" value="ECO:0007669"/>
    <property type="project" value="InterPro"/>
</dbReference>
<feature type="region of interest" description="Disordered" evidence="1">
    <location>
        <begin position="236"/>
        <end position="255"/>
    </location>
</feature>
<dbReference type="RefSeq" id="XP_009158433.1">
    <property type="nucleotide sequence ID" value="XM_009160185.1"/>
</dbReference>
<dbReference type="PANTHER" id="PTHR32085">
    <property type="entry name" value="PROTEIN CSF1"/>
    <property type="match status" value="1"/>
</dbReference>
<dbReference type="InParanoid" id="H6C2Q4"/>
<keyword evidence="2" id="KW-0812">Transmembrane</keyword>
<gene>
    <name evidence="5" type="ORF">HMPREF1120_05992</name>
</gene>